<protein>
    <submittedName>
        <fullName evidence="1">Uncharacterized protein</fullName>
    </submittedName>
</protein>
<keyword evidence="2" id="KW-1185">Reference proteome</keyword>
<dbReference type="OrthoDB" id="2408168at2759"/>
<evidence type="ECO:0000313" key="2">
    <source>
        <dbReference type="Proteomes" id="UP000266673"/>
    </source>
</evidence>
<reference evidence="1 2" key="1">
    <citation type="submission" date="2018-06" db="EMBL/GenBank/DDBJ databases">
        <title>Comparative genomics reveals the genomic features of Rhizophagus irregularis, R. cerebriforme, R. diaphanum and Gigaspora rosea, and their symbiotic lifestyle signature.</title>
        <authorList>
            <person name="Morin E."/>
            <person name="San Clemente H."/>
            <person name="Chen E.C.H."/>
            <person name="De La Providencia I."/>
            <person name="Hainaut M."/>
            <person name="Kuo A."/>
            <person name="Kohler A."/>
            <person name="Murat C."/>
            <person name="Tang N."/>
            <person name="Roy S."/>
            <person name="Loubradou J."/>
            <person name="Henrissat B."/>
            <person name="Grigoriev I.V."/>
            <person name="Corradi N."/>
            <person name="Roux C."/>
            <person name="Martin F.M."/>
        </authorList>
    </citation>
    <scope>NUCLEOTIDE SEQUENCE [LARGE SCALE GENOMIC DNA]</scope>
    <source>
        <strain evidence="1 2">DAOM 194757</strain>
    </source>
</reference>
<dbReference type="Proteomes" id="UP000266673">
    <property type="component" value="Unassembled WGS sequence"/>
</dbReference>
<evidence type="ECO:0000313" key="1">
    <source>
        <dbReference type="EMBL" id="RIB03358.1"/>
    </source>
</evidence>
<name>A0A397U2I9_9GLOM</name>
<accession>A0A397U2I9</accession>
<comment type="caution">
    <text evidence="1">The sequence shown here is derived from an EMBL/GenBank/DDBJ whole genome shotgun (WGS) entry which is preliminary data.</text>
</comment>
<gene>
    <name evidence="1" type="ORF">C2G38_2123228</name>
</gene>
<dbReference type="STRING" id="44941.A0A397U2I9"/>
<sequence>MLEMCGSRTYANPDMCIATSSHLVIKLLVQEDKSYKVSNKNTDAESQVFAEAIASFQGNSQAKKFKSPLEAQLIPCITLLGEKPVSW</sequence>
<dbReference type="AlphaFoldDB" id="A0A397U2I9"/>
<proteinExistence type="predicted"/>
<organism evidence="1 2">
    <name type="scientific">Gigaspora rosea</name>
    <dbReference type="NCBI Taxonomy" id="44941"/>
    <lineage>
        <taxon>Eukaryota</taxon>
        <taxon>Fungi</taxon>
        <taxon>Fungi incertae sedis</taxon>
        <taxon>Mucoromycota</taxon>
        <taxon>Glomeromycotina</taxon>
        <taxon>Glomeromycetes</taxon>
        <taxon>Diversisporales</taxon>
        <taxon>Gigasporaceae</taxon>
        <taxon>Gigaspora</taxon>
    </lineage>
</organism>
<dbReference type="EMBL" id="QKWP01002436">
    <property type="protein sequence ID" value="RIB03358.1"/>
    <property type="molecule type" value="Genomic_DNA"/>
</dbReference>